<dbReference type="InterPro" id="IPR058917">
    <property type="entry name" value="RESC6_dom"/>
</dbReference>
<name>A0ABD3PEK1_9STRA</name>
<evidence type="ECO:0000313" key="3">
    <source>
        <dbReference type="Proteomes" id="UP001530400"/>
    </source>
</evidence>
<accession>A0ABD3PEK1</accession>
<reference evidence="2 3" key="1">
    <citation type="submission" date="2024-10" db="EMBL/GenBank/DDBJ databases">
        <title>Updated reference genomes for cyclostephanoid diatoms.</title>
        <authorList>
            <person name="Roberts W.R."/>
            <person name="Alverson A.J."/>
        </authorList>
    </citation>
    <scope>NUCLEOTIDE SEQUENCE [LARGE SCALE GENOMIC DNA]</scope>
    <source>
        <strain evidence="2 3">AJA010-31</strain>
    </source>
</reference>
<protein>
    <recommendedName>
        <fullName evidence="1">RAP domain-containing protein</fullName>
    </recommendedName>
</protein>
<dbReference type="Pfam" id="PF26188">
    <property type="entry name" value="RESC6"/>
    <property type="match status" value="1"/>
</dbReference>
<sequence length="681" mass="76808">MRIQLSLLHRLTCYCSRGSSLSRHISSSAAASSLSCGPSARSSHDAIRDLARWQHNSKRQSGYPIIWISIRQFSSRHTRSPRERSTRRRGLDTNDYSSIDDLLRASSDELNSGRFLPTVAVWVKISRLMLDRSTRNTFNNPLLQEQVNELFHHTMESLAGLKPKDLTTVILSMAKIAKAAKEAQQKRKLNNYHRAFGNVLLAEGAIEDVFDVFAMAADRILPDYGARHISNLAYAYALIGYNPQLDNQTLLGKIGDASIGFIEDFNGQDVSNMVWAFATLNVEHPALFQIVGDHIDELDDLESFTPQALANITWAYGTAGMKHPPLFEKVCTHINRLNDLRSFTSQNLANIVWAYATAGVQHAELFETVGDHINQLDNLKSFTPQALSNTVWAYATAGVKHRDLFEKVGTHINQLYNLNSFNPQDFANTVWAYATAEIQHTDLFCKIGDHIHQLDNLKSFTPQALANTVWAYATANELRSDLFEKIGNATSNRGDFTLFTDQAIANIAWAYTVANADGTTIFNGTFTRALLERTFLIEDMTKLYQWHLWQTEELSHAGLPDELTKWCYQAFVTSDATVSRFQKDVVHELKSIGLNPVEEYRAPSGYSIDALVETDSRRIGIEVDGPAHFNNRKPTATTMLKRRQISAIDKIPLVSVLYWEWDILGKDRTKKQQYLRSLVGI</sequence>
<dbReference type="Proteomes" id="UP001530400">
    <property type="component" value="Unassembled WGS sequence"/>
</dbReference>
<comment type="caution">
    <text evidence="2">The sequence shown here is derived from an EMBL/GenBank/DDBJ whole genome shotgun (WGS) entry which is preliminary data.</text>
</comment>
<dbReference type="InterPro" id="IPR050870">
    <property type="entry name" value="FAST_kinase"/>
</dbReference>
<feature type="domain" description="RAP" evidence="1">
    <location>
        <begin position="619"/>
        <end position="677"/>
    </location>
</feature>
<dbReference type="EMBL" id="JALLPJ020000678">
    <property type="protein sequence ID" value="KAL3785766.1"/>
    <property type="molecule type" value="Genomic_DNA"/>
</dbReference>
<dbReference type="PANTHER" id="PTHR21228:SF40">
    <property type="entry name" value="LD45607P"/>
    <property type="match status" value="1"/>
</dbReference>
<evidence type="ECO:0000313" key="2">
    <source>
        <dbReference type="EMBL" id="KAL3785766.1"/>
    </source>
</evidence>
<dbReference type="PANTHER" id="PTHR21228">
    <property type="entry name" value="FAST LEU-RICH DOMAIN-CONTAINING"/>
    <property type="match status" value="1"/>
</dbReference>
<dbReference type="InterPro" id="IPR013584">
    <property type="entry name" value="RAP"/>
</dbReference>
<dbReference type="Pfam" id="PF08373">
    <property type="entry name" value="RAP"/>
    <property type="match status" value="1"/>
</dbReference>
<gene>
    <name evidence="2" type="ORF">ACHAWO_009725</name>
</gene>
<dbReference type="AlphaFoldDB" id="A0ABD3PEK1"/>
<proteinExistence type="predicted"/>
<evidence type="ECO:0000259" key="1">
    <source>
        <dbReference type="PROSITE" id="PS51286"/>
    </source>
</evidence>
<dbReference type="PROSITE" id="PS51286">
    <property type="entry name" value="RAP"/>
    <property type="match status" value="1"/>
</dbReference>
<keyword evidence="3" id="KW-1185">Reference proteome</keyword>
<organism evidence="2 3">
    <name type="scientific">Cyclotella atomus</name>
    <dbReference type="NCBI Taxonomy" id="382360"/>
    <lineage>
        <taxon>Eukaryota</taxon>
        <taxon>Sar</taxon>
        <taxon>Stramenopiles</taxon>
        <taxon>Ochrophyta</taxon>
        <taxon>Bacillariophyta</taxon>
        <taxon>Coscinodiscophyceae</taxon>
        <taxon>Thalassiosirophycidae</taxon>
        <taxon>Stephanodiscales</taxon>
        <taxon>Stephanodiscaceae</taxon>
        <taxon>Cyclotella</taxon>
    </lineage>
</organism>